<gene>
    <name evidence="1" type="ORF">E6C27_scaffold13G001620</name>
</gene>
<protein>
    <submittedName>
        <fullName evidence="1">Envelope-like protein</fullName>
    </submittedName>
</protein>
<evidence type="ECO:0000313" key="2">
    <source>
        <dbReference type="Proteomes" id="UP000321393"/>
    </source>
</evidence>
<name>A0A5A7U734_CUCMM</name>
<dbReference type="Proteomes" id="UP000321393">
    <property type="component" value="Unassembled WGS sequence"/>
</dbReference>
<dbReference type="AlphaFoldDB" id="A0A5A7U734"/>
<sequence>MINGFLGNTMVASSQSSHLSNDELASVLSEGTLSVWSVNEIPVEHFCIKFESVDTGLLIYNQLLKHVGTFGVRIPIPLPRLFQGSHVSDLEHDMRPSRKPCAFDTDDIDGSIEGFFCSS</sequence>
<accession>A0A5A7U734</accession>
<dbReference type="EMBL" id="SSTE01011953">
    <property type="protein sequence ID" value="KAA0049986.1"/>
    <property type="molecule type" value="Genomic_DNA"/>
</dbReference>
<comment type="caution">
    <text evidence="1">The sequence shown here is derived from an EMBL/GenBank/DDBJ whole genome shotgun (WGS) entry which is preliminary data.</text>
</comment>
<proteinExistence type="predicted"/>
<reference evidence="1 2" key="1">
    <citation type="submission" date="2019-08" db="EMBL/GenBank/DDBJ databases">
        <title>Draft genome sequences of two oriental melons (Cucumis melo L. var makuwa).</title>
        <authorList>
            <person name="Kwon S.-Y."/>
        </authorList>
    </citation>
    <scope>NUCLEOTIDE SEQUENCE [LARGE SCALE GENOMIC DNA]</scope>
    <source>
        <strain evidence="2">cv. SW 3</strain>
        <tissue evidence="1">Leaf</tissue>
    </source>
</reference>
<organism evidence="1 2">
    <name type="scientific">Cucumis melo var. makuwa</name>
    <name type="common">Oriental melon</name>
    <dbReference type="NCBI Taxonomy" id="1194695"/>
    <lineage>
        <taxon>Eukaryota</taxon>
        <taxon>Viridiplantae</taxon>
        <taxon>Streptophyta</taxon>
        <taxon>Embryophyta</taxon>
        <taxon>Tracheophyta</taxon>
        <taxon>Spermatophyta</taxon>
        <taxon>Magnoliopsida</taxon>
        <taxon>eudicotyledons</taxon>
        <taxon>Gunneridae</taxon>
        <taxon>Pentapetalae</taxon>
        <taxon>rosids</taxon>
        <taxon>fabids</taxon>
        <taxon>Cucurbitales</taxon>
        <taxon>Cucurbitaceae</taxon>
        <taxon>Benincaseae</taxon>
        <taxon>Cucumis</taxon>
    </lineage>
</organism>
<evidence type="ECO:0000313" key="1">
    <source>
        <dbReference type="EMBL" id="KAA0049986.1"/>
    </source>
</evidence>